<reference evidence="1" key="1">
    <citation type="submission" date="2022-11" db="EMBL/GenBank/DDBJ databases">
        <authorList>
            <person name="Hyden B.L."/>
            <person name="Feng K."/>
            <person name="Yates T."/>
            <person name="Jawdy S."/>
            <person name="Smart L.B."/>
            <person name="Muchero W."/>
        </authorList>
    </citation>
    <scope>NUCLEOTIDE SEQUENCE</scope>
    <source>
        <tissue evidence="1">Shoot tip</tissue>
    </source>
</reference>
<evidence type="ECO:0000313" key="1">
    <source>
        <dbReference type="EMBL" id="KAJ6754321.1"/>
    </source>
</evidence>
<keyword evidence="2" id="KW-1185">Reference proteome</keyword>
<accession>A0A9Q0VSS3</accession>
<dbReference type="Proteomes" id="UP001151532">
    <property type="component" value="Chromosome 16"/>
</dbReference>
<reference evidence="1" key="2">
    <citation type="journal article" date="2023" name="Int. J. Mol. Sci.">
        <title>De Novo Assembly and Annotation of 11 Diverse Shrub Willow (Salix) Genomes Reveals Novel Gene Organization in Sex-Linked Regions.</title>
        <authorList>
            <person name="Hyden B."/>
            <person name="Feng K."/>
            <person name="Yates T.B."/>
            <person name="Jawdy S."/>
            <person name="Cereghino C."/>
            <person name="Smart L.B."/>
            <person name="Muchero W."/>
        </authorList>
    </citation>
    <scope>NUCLEOTIDE SEQUENCE</scope>
    <source>
        <tissue evidence="1">Shoot tip</tissue>
    </source>
</reference>
<dbReference type="AlphaFoldDB" id="A0A9Q0VSS3"/>
<dbReference type="EMBL" id="JAPFFK010000007">
    <property type="protein sequence ID" value="KAJ6754321.1"/>
    <property type="molecule type" value="Genomic_DNA"/>
</dbReference>
<dbReference type="OrthoDB" id="1685932at2759"/>
<gene>
    <name evidence="1" type="ORF">OIU79_027027</name>
</gene>
<evidence type="ECO:0000313" key="2">
    <source>
        <dbReference type="Proteomes" id="UP001151532"/>
    </source>
</evidence>
<sequence length="39" mass="4577">MSSQDIGLILENSRELDRLRTEQESVLVEINKLHKKLQI</sequence>
<organism evidence="1 2">
    <name type="scientific">Salix purpurea</name>
    <name type="common">Purple osier willow</name>
    <dbReference type="NCBI Taxonomy" id="77065"/>
    <lineage>
        <taxon>Eukaryota</taxon>
        <taxon>Viridiplantae</taxon>
        <taxon>Streptophyta</taxon>
        <taxon>Embryophyta</taxon>
        <taxon>Tracheophyta</taxon>
        <taxon>Spermatophyta</taxon>
        <taxon>Magnoliopsida</taxon>
        <taxon>eudicotyledons</taxon>
        <taxon>Gunneridae</taxon>
        <taxon>Pentapetalae</taxon>
        <taxon>rosids</taxon>
        <taxon>fabids</taxon>
        <taxon>Malpighiales</taxon>
        <taxon>Salicaceae</taxon>
        <taxon>Saliceae</taxon>
        <taxon>Salix</taxon>
    </lineage>
</organism>
<proteinExistence type="predicted"/>
<comment type="caution">
    <text evidence="1">The sequence shown here is derived from an EMBL/GenBank/DDBJ whole genome shotgun (WGS) entry which is preliminary data.</text>
</comment>
<protein>
    <submittedName>
        <fullName evidence="1">Uncharacterized protein</fullName>
    </submittedName>
</protein>
<feature type="non-terminal residue" evidence="1">
    <location>
        <position position="39"/>
    </location>
</feature>
<name>A0A9Q0VSS3_SALPP</name>